<evidence type="ECO:0000256" key="1">
    <source>
        <dbReference type="ARBA" id="ARBA00008885"/>
    </source>
</evidence>
<dbReference type="GO" id="GO:0004781">
    <property type="term" value="F:sulfate adenylyltransferase (ATP) activity"/>
    <property type="evidence" value="ECO:0007669"/>
    <property type="project" value="UniProtKB-EC"/>
</dbReference>
<keyword evidence="6" id="KW-0547">Nucleotide-binding</keyword>
<dbReference type="AlphaFoldDB" id="A0A7W2FB64"/>
<dbReference type="GO" id="GO:0000103">
    <property type="term" value="P:sulfate assimilation"/>
    <property type="evidence" value="ECO:0007669"/>
    <property type="project" value="InterPro"/>
</dbReference>
<dbReference type="InterPro" id="IPR050128">
    <property type="entry name" value="Sulfate_adenylyltrnsfr_sub2"/>
</dbReference>
<dbReference type="InterPro" id="IPR011784">
    <property type="entry name" value="SO4_adenylTrfase_ssu"/>
</dbReference>
<evidence type="ECO:0000256" key="7">
    <source>
        <dbReference type="ARBA" id="ARBA00022840"/>
    </source>
</evidence>
<dbReference type="EMBL" id="JACEZU010000007">
    <property type="protein sequence ID" value="MBA5688448.1"/>
    <property type="molecule type" value="Genomic_DNA"/>
</dbReference>
<gene>
    <name evidence="11" type="primary">cysD</name>
    <name evidence="11" type="ORF">H3H39_15495</name>
</gene>
<dbReference type="PANTHER" id="PTHR43196:SF1">
    <property type="entry name" value="SULFATE ADENYLYLTRANSFERASE SUBUNIT 2"/>
    <property type="match status" value="1"/>
</dbReference>
<dbReference type="GO" id="GO:0005524">
    <property type="term" value="F:ATP binding"/>
    <property type="evidence" value="ECO:0007669"/>
    <property type="project" value="UniProtKB-KW"/>
</dbReference>
<dbReference type="InterPro" id="IPR002500">
    <property type="entry name" value="PAPS_reduct_dom"/>
</dbReference>
<protein>
    <recommendedName>
        <fullName evidence="3">Sulfate adenylyltransferase subunit 2</fullName>
        <ecNumber evidence="2">2.7.7.4</ecNumber>
    </recommendedName>
    <alternativeName>
        <fullName evidence="8">ATP-sulfurylase small subunit</fullName>
    </alternativeName>
    <alternativeName>
        <fullName evidence="9">Sulfate adenylate transferase</fullName>
    </alternativeName>
</protein>
<dbReference type="NCBIfam" id="TIGR02039">
    <property type="entry name" value="CysD"/>
    <property type="match status" value="1"/>
</dbReference>
<evidence type="ECO:0000313" key="12">
    <source>
        <dbReference type="Proteomes" id="UP000573499"/>
    </source>
</evidence>
<dbReference type="NCBIfam" id="NF009214">
    <property type="entry name" value="PRK12563.1"/>
    <property type="match status" value="1"/>
</dbReference>
<evidence type="ECO:0000256" key="9">
    <source>
        <dbReference type="ARBA" id="ARBA00031812"/>
    </source>
</evidence>
<dbReference type="FunFam" id="3.40.50.620:FF:000002">
    <property type="entry name" value="Sulfate adenylyltransferase subunit 2"/>
    <property type="match status" value="1"/>
</dbReference>
<evidence type="ECO:0000256" key="8">
    <source>
        <dbReference type="ARBA" id="ARBA00030256"/>
    </source>
</evidence>
<reference evidence="11 12" key="1">
    <citation type="submission" date="2020-07" db="EMBL/GenBank/DDBJ databases">
        <title>Novel species isolated from subtropical streams in China.</title>
        <authorList>
            <person name="Lu H."/>
        </authorList>
    </citation>
    <scope>NUCLEOTIDE SEQUENCE [LARGE SCALE GENOMIC DNA]</scope>
    <source>
        <strain evidence="11 12">LX47W</strain>
    </source>
</reference>
<sequence>MQIATKNEASELCGLNAPQVWDTERAFHHLQALGKADTKRTAERRLNEWKLLPAPLTPASLRDELERPANPLILDWALEKARSQRKLVLFAQLSALPDGAPCLHANDARGGRYWLPLADGHVQPLDTPAIVAALRRLQQHAGKDVAVFPHGALAGLLRPVRSPEHITLHPGAYAPTLPTPPVPAGAARHLPPAPHLKRLEAESIHLIREAVAEAGNPAMLYSAGKDSAVMLHLARKAFHPAPPPFPLLHIDTRWKFQELYLMRDQMVKASGMELLVHVNPEAIAKDINPFDHGSAMHTAITETEGLKQALDKYRFDMVFGGARRDAERSRAKERIFSLRGPSHRWDPGQQRPEMWDLFNTRKSQGESIRVFPLSNWTELDIWQYIHQQAIPVVPLYCARERPVVLRDGMLLAVDDHRFRLLPGEQIVEKLVRFRSLGCYPLTGAIASHAATVPEIILELLNVRGSERQGRAIDHDAAASMEKKKQEGYF</sequence>
<name>A0A7W2FB64_9BURK</name>
<comment type="caution">
    <text evidence="11">The sequence shown here is derived from an EMBL/GenBank/DDBJ whole genome shotgun (WGS) entry which is preliminary data.</text>
</comment>
<keyword evidence="4 11" id="KW-0808">Transferase</keyword>
<accession>A0A7W2FB64</accession>
<evidence type="ECO:0000259" key="10">
    <source>
        <dbReference type="Pfam" id="PF01507"/>
    </source>
</evidence>
<dbReference type="SUPFAM" id="SSF52402">
    <property type="entry name" value="Adenine nucleotide alpha hydrolases-like"/>
    <property type="match status" value="1"/>
</dbReference>
<evidence type="ECO:0000256" key="3">
    <source>
        <dbReference type="ARBA" id="ARBA00022004"/>
    </source>
</evidence>
<dbReference type="Pfam" id="PF01507">
    <property type="entry name" value="PAPS_reduct"/>
    <property type="match status" value="1"/>
</dbReference>
<evidence type="ECO:0000256" key="4">
    <source>
        <dbReference type="ARBA" id="ARBA00022679"/>
    </source>
</evidence>
<keyword evidence="7" id="KW-0067">ATP-binding</keyword>
<feature type="domain" description="Phosphoadenosine phosphosulphate reductase" evidence="10">
    <location>
        <begin position="217"/>
        <end position="443"/>
    </location>
</feature>
<dbReference type="EC" id="2.7.7.4" evidence="2"/>
<evidence type="ECO:0000256" key="2">
    <source>
        <dbReference type="ARBA" id="ARBA00012391"/>
    </source>
</evidence>
<dbReference type="PANTHER" id="PTHR43196">
    <property type="entry name" value="SULFATE ADENYLYLTRANSFERASE SUBUNIT 2"/>
    <property type="match status" value="1"/>
</dbReference>
<evidence type="ECO:0000256" key="6">
    <source>
        <dbReference type="ARBA" id="ARBA00022741"/>
    </source>
</evidence>
<comment type="similarity">
    <text evidence="1">Belongs to the PAPS reductase family. CysD subfamily.</text>
</comment>
<dbReference type="Proteomes" id="UP000573499">
    <property type="component" value="Unassembled WGS sequence"/>
</dbReference>
<keyword evidence="12" id="KW-1185">Reference proteome</keyword>
<keyword evidence="5 11" id="KW-0548">Nucleotidyltransferase</keyword>
<dbReference type="InterPro" id="IPR014729">
    <property type="entry name" value="Rossmann-like_a/b/a_fold"/>
</dbReference>
<dbReference type="Gene3D" id="3.40.50.620">
    <property type="entry name" value="HUPs"/>
    <property type="match status" value="1"/>
</dbReference>
<organism evidence="11 12">
    <name type="scientific">Rugamonas apoptosis</name>
    <dbReference type="NCBI Taxonomy" id="2758570"/>
    <lineage>
        <taxon>Bacteria</taxon>
        <taxon>Pseudomonadati</taxon>
        <taxon>Pseudomonadota</taxon>
        <taxon>Betaproteobacteria</taxon>
        <taxon>Burkholderiales</taxon>
        <taxon>Oxalobacteraceae</taxon>
        <taxon>Telluria group</taxon>
        <taxon>Rugamonas</taxon>
    </lineage>
</organism>
<dbReference type="NCBIfam" id="NF003587">
    <property type="entry name" value="PRK05253.1"/>
    <property type="match status" value="1"/>
</dbReference>
<evidence type="ECO:0000256" key="5">
    <source>
        <dbReference type="ARBA" id="ARBA00022695"/>
    </source>
</evidence>
<evidence type="ECO:0000313" key="11">
    <source>
        <dbReference type="EMBL" id="MBA5688448.1"/>
    </source>
</evidence>
<proteinExistence type="inferred from homology"/>